<keyword evidence="3" id="KW-1133">Transmembrane helix</keyword>
<sequence>MSSPSPSQKSISLPPLNPRGNVGNQDQLPPLQPPNHHHIPPVPQQFQYNQFPPGYFAPPPGLGPLRPESGQSPVYNGFAPPTPSYHQPFINPTTYTPRPNQPRYRPPPPQPSFHVPDTFGDLVRNDPSPQAPFAPPNLSSDDEDLPANPFDQLPRKRRANSDAESKSGKKAKKKLDPAPAPKKPLSKATKKDPTPRPKPKRKPKVAKKVVEVDDDNDNDNDNEKENRKGRSIGATEYTNEELRALVDLVAEWKPLGPNGWENVHNLYNTWARRHGFPERERKPLQQRFGRLILAAKTKPTGDAERLQLLEDALTADSLINECIGTADLQDKEEEKEVVELSLSSEDEEESEDEEKPKSKGKGKQMAKGKGKEKEKPKKKDKEREIEPTVLTKSYKTDAPLSSATQPSRISRSNQATELLATLSSSLDPSIIAQRDKTRSAANLQLFQYLALQRQVTEMSQQMQALTQRAQEAEMELKLMKLLHGLMVILGIGRTTIIILVAGLVLHLIVVIPGFIMMTVMIIEVTPVLTLVLALLSKTELTGMLAPALPSKIEIPGMPGRAGSDWDPPIAITPRAATPPVVVASSRVTLDHLAHIASGLENLDAGDVVTVKPRGHGEYDVEVSPSKRPK</sequence>
<evidence type="ECO:0000256" key="2">
    <source>
        <dbReference type="SAM" id="MobiDB-lite"/>
    </source>
</evidence>
<dbReference type="PANTHER" id="PTHR34409">
    <property type="entry name" value="SET DOMAIN-CONTAINING PROTEIN"/>
    <property type="match status" value="1"/>
</dbReference>
<evidence type="ECO:0000256" key="1">
    <source>
        <dbReference type="SAM" id="Coils"/>
    </source>
</evidence>
<feature type="compositionally biased region" description="Low complexity" evidence="2">
    <location>
        <begin position="91"/>
        <end position="103"/>
    </location>
</feature>
<organism evidence="4 5">
    <name type="scientific">Paramarasmius palmivorus</name>
    <dbReference type="NCBI Taxonomy" id="297713"/>
    <lineage>
        <taxon>Eukaryota</taxon>
        <taxon>Fungi</taxon>
        <taxon>Dikarya</taxon>
        <taxon>Basidiomycota</taxon>
        <taxon>Agaricomycotina</taxon>
        <taxon>Agaricomycetes</taxon>
        <taxon>Agaricomycetidae</taxon>
        <taxon>Agaricales</taxon>
        <taxon>Marasmiineae</taxon>
        <taxon>Marasmiaceae</taxon>
        <taxon>Paramarasmius</taxon>
    </lineage>
</organism>
<feature type="compositionally biased region" description="Polar residues" evidence="2">
    <location>
        <begin position="399"/>
        <end position="412"/>
    </location>
</feature>
<evidence type="ECO:0000256" key="3">
    <source>
        <dbReference type="SAM" id="Phobius"/>
    </source>
</evidence>
<feature type="region of interest" description="Disordered" evidence="2">
    <location>
        <begin position="1"/>
        <end position="233"/>
    </location>
</feature>
<feature type="compositionally biased region" description="Basic and acidic residues" evidence="2">
    <location>
        <begin position="369"/>
        <end position="386"/>
    </location>
</feature>
<proteinExistence type="predicted"/>
<feature type="compositionally biased region" description="Acidic residues" evidence="2">
    <location>
        <begin position="344"/>
        <end position="353"/>
    </location>
</feature>
<keyword evidence="1" id="KW-0175">Coiled coil</keyword>
<dbReference type="PANTHER" id="PTHR34409:SF1">
    <property type="entry name" value="MYB-LIKE DOMAIN-CONTAINING PROTEIN"/>
    <property type="match status" value="1"/>
</dbReference>
<keyword evidence="5" id="KW-1185">Reference proteome</keyword>
<feature type="compositionally biased region" description="Basic residues" evidence="2">
    <location>
        <begin position="358"/>
        <end position="368"/>
    </location>
</feature>
<keyword evidence="3" id="KW-0812">Transmembrane</keyword>
<feature type="coiled-coil region" evidence="1">
    <location>
        <begin position="448"/>
        <end position="482"/>
    </location>
</feature>
<keyword evidence="3" id="KW-0472">Membrane</keyword>
<feature type="compositionally biased region" description="Low complexity" evidence="2">
    <location>
        <begin position="1"/>
        <end position="14"/>
    </location>
</feature>
<dbReference type="EMBL" id="JAYKXP010000261">
    <property type="protein sequence ID" value="KAK7017075.1"/>
    <property type="molecule type" value="Genomic_DNA"/>
</dbReference>
<gene>
    <name evidence="4" type="ORF">VNI00_018705</name>
</gene>
<feature type="region of interest" description="Disordered" evidence="2">
    <location>
        <begin position="330"/>
        <end position="412"/>
    </location>
</feature>
<dbReference type="AlphaFoldDB" id="A0AAW0AUE2"/>
<accession>A0AAW0AUE2</accession>
<dbReference type="Proteomes" id="UP001383192">
    <property type="component" value="Unassembled WGS sequence"/>
</dbReference>
<evidence type="ECO:0008006" key="6">
    <source>
        <dbReference type="Google" id="ProtNLM"/>
    </source>
</evidence>
<reference evidence="4 5" key="1">
    <citation type="submission" date="2024-01" db="EMBL/GenBank/DDBJ databases">
        <title>A draft genome for a cacao thread blight-causing isolate of Paramarasmius palmivorus.</title>
        <authorList>
            <person name="Baruah I.K."/>
            <person name="Bukari Y."/>
            <person name="Amoako-Attah I."/>
            <person name="Meinhardt L.W."/>
            <person name="Bailey B.A."/>
            <person name="Cohen S.P."/>
        </authorList>
    </citation>
    <scope>NUCLEOTIDE SEQUENCE [LARGE SCALE GENOMIC DNA]</scope>
    <source>
        <strain evidence="4 5">GH-12</strain>
    </source>
</reference>
<evidence type="ECO:0000313" key="5">
    <source>
        <dbReference type="Proteomes" id="UP001383192"/>
    </source>
</evidence>
<evidence type="ECO:0000313" key="4">
    <source>
        <dbReference type="EMBL" id="KAK7017075.1"/>
    </source>
</evidence>
<feature type="compositionally biased region" description="Basic residues" evidence="2">
    <location>
        <begin position="197"/>
        <end position="207"/>
    </location>
</feature>
<protein>
    <recommendedName>
        <fullName evidence="6">Myb-like domain-containing protein</fullName>
    </recommendedName>
</protein>
<comment type="caution">
    <text evidence="4">The sequence shown here is derived from an EMBL/GenBank/DDBJ whole genome shotgun (WGS) entry which is preliminary data.</text>
</comment>
<feature type="transmembrane region" description="Helical" evidence="3">
    <location>
        <begin position="484"/>
        <end position="508"/>
    </location>
</feature>
<name>A0AAW0AUE2_9AGAR</name>
<feature type="transmembrane region" description="Helical" evidence="3">
    <location>
        <begin position="514"/>
        <end position="535"/>
    </location>
</feature>